<evidence type="ECO:0000256" key="1">
    <source>
        <dbReference type="SAM" id="MobiDB-lite"/>
    </source>
</evidence>
<name>A0AAW3NI14_9BURK</name>
<feature type="region of interest" description="Disordered" evidence="1">
    <location>
        <begin position="128"/>
        <end position="150"/>
    </location>
</feature>
<organism evidence="2 3">
    <name type="scientific">Burkholderia ubonensis</name>
    <dbReference type="NCBI Taxonomy" id="101571"/>
    <lineage>
        <taxon>Bacteria</taxon>
        <taxon>Pseudomonadati</taxon>
        <taxon>Pseudomonadota</taxon>
        <taxon>Betaproteobacteria</taxon>
        <taxon>Burkholderiales</taxon>
        <taxon>Burkholderiaceae</taxon>
        <taxon>Burkholderia</taxon>
        <taxon>Burkholderia cepacia complex</taxon>
    </lineage>
</organism>
<evidence type="ECO:0000313" key="3">
    <source>
        <dbReference type="Proteomes" id="UP000056732"/>
    </source>
</evidence>
<dbReference type="RefSeq" id="WP_059927598.1">
    <property type="nucleotide sequence ID" value="NZ_LPDO01000054.1"/>
</dbReference>
<proteinExistence type="predicted"/>
<comment type="caution">
    <text evidence="2">The sequence shown here is derived from an EMBL/GenBank/DDBJ whole genome shotgun (WGS) entry which is preliminary data.</text>
</comment>
<dbReference type="InterPro" id="IPR020000">
    <property type="entry name" value="Phage_P2_LysB"/>
</dbReference>
<sequence>MSELAAKLAAKLAAGLLVLAACVAAALYVRALHADLATARLQLADTRQGLADRDGAIRRMQQDAAGRARQQARLDRTQNAIASKLDAVRLENRRLIDENAALRAWADTRLPDDVVRLQATPALTGADDYVGPLPDGEPVHAAGARAAHQR</sequence>
<dbReference type="NCBIfam" id="TIGR03495">
    <property type="entry name" value="phage_LysB"/>
    <property type="match status" value="1"/>
</dbReference>
<protein>
    <submittedName>
        <fullName evidence="2">Protein lysB</fullName>
    </submittedName>
</protein>
<dbReference type="Proteomes" id="UP000056732">
    <property type="component" value="Unassembled WGS sequence"/>
</dbReference>
<evidence type="ECO:0000313" key="2">
    <source>
        <dbReference type="EMBL" id="KVT56369.1"/>
    </source>
</evidence>
<dbReference type="PROSITE" id="PS51257">
    <property type="entry name" value="PROKAR_LIPOPROTEIN"/>
    <property type="match status" value="1"/>
</dbReference>
<reference evidence="2 3" key="1">
    <citation type="submission" date="2015-11" db="EMBL/GenBank/DDBJ databases">
        <title>Expanding the genomic diversity of Burkholderia species for the development of highly accurate diagnostics.</title>
        <authorList>
            <person name="Sahl J."/>
            <person name="Keim P."/>
            <person name="Wagner D."/>
        </authorList>
    </citation>
    <scope>NUCLEOTIDE SEQUENCE [LARGE SCALE GENOMIC DNA]</scope>
    <source>
        <strain evidence="2 3">MSMB1137WGS</strain>
    </source>
</reference>
<dbReference type="AlphaFoldDB" id="A0AAW3NI14"/>
<accession>A0AAW3NI14</accession>
<dbReference type="EMBL" id="LPDO01000054">
    <property type="protein sequence ID" value="KVT56369.1"/>
    <property type="molecule type" value="Genomic_DNA"/>
</dbReference>
<gene>
    <name evidence="2" type="ORF">WK53_30845</name>
</gene>